<evidence type="ECO:0000256" key="6">
    <source>
        <dbReference type="ARBA" id="ARBA00023136"/>
    </source>
</evidence>
<dbReference type="Gene3D" id="1.20.1110.10">
    <property type="entry name" value="Calcium-transporting ATPase, transmembrane domain"/>
    <property type="match status" value="1"/>
</dbReference>
<dbReference type="SUPFAM" id="SSF56784">
    <property type="entry name" value="HAD-like"/>
    <property type="match status" value="1"/>
</dbReference>
<reference evidence="8" key="2">
    <citation type="submission" date="2023-05" db="EMBL/GenBank/DDBJ databases">
        <authorList>
            <person name="Schelkunov M.I."/>
        </authorList>
    </citation>
    <scope>NUCLEOTIDE SEQUENCE</scope>
    <source>
        <strain evidence="8">Hsosn_3</strain>
        <tissue evidence="8">Leaf</tissue>
    </source>
</reference>
<dbReference type="PRINTS" id="PR00120">
    <property type="entry name" value="HATPASE"/>
</dbReference>
<comment type="caution">
    <text evidence="8">The sequence shown here is derived from an EMBL/GenBank/DDBJ whole genome shotgun (WGS) entry which is preliminary data.</text>
</comment>
<dbReference type="Pfam" id="PF00689">
    <property type="entry name" value="Cation_ATPase_C"/>
    <property type="match status" value="1"/>
</dbReference>
<dbReference type="InterPro" id="IPR036412">
    <property type="entry name" value="HAD-like_sf"/>
</dbReference>
<dbReference type="Proteomes" id="UP001237642">
    <property type="component" value="Unassembled WGS sequence"/>
</dbReference>
<dbReference type="GO" id="GO:0046872">
    <property type="term" value="F:metal ion binding"/>
    <property type="evidence" value="ECO:0007669"/>
    <property type="project" value="UniProtKB-KW"/>
</dbReference>
<gene>
    <name evidence="8" type="ORF">POM88_018772</name>
</gene>
<dbReference type="AlphaFoldDB" id="A0AAD8IR50"/>
<proteinExistence type="predicted"/>
<evidence type="ECO:0000256" key="4">
    <source>
        <dbReference type="ARBA" id="ARBA00022842"/>
    </source>
</evidence>
<feature type="domain" description="Cation-transporting P-type ATPase C-terminal" evidence="7">
    <location>
        <begin position="232"/>
        <end position="327"/>
    </location>
</feature>
<dbReference type="EMBL" id="JAUIZM010000004">
    <property type="protein sequence ID" value="KAK1390594.1"/>
    <property type="molecule type" value="Genomic_DNA"/>
</dbReference>
<dbReference type="Gene3D" id="3.40.50.1000">
    <property type="entry name" value="HAD superfamily/HAD-like"/>
    <property type="match status" value="1"/>
</dbReference>
<dbReference type="InterPro" id="IPR023214">
    <property type="entry name" value="HAD_sf"/>
</dbReference>
<keyword evidence="5" id="KW-1133">Transmembrane helix</keyword>
<keyword evidence="2" id="KW-0812">Transmembrane</keyword>
<dbReference type="GO" id="GO:0005886">
    <property type="term" value="C:plasma membrane"/>
    <property type="evidence" value="ECO:0007669"/>
    <property type="project" value="TreeGrafter"/>
</dbReference>
<keyword evidence="6" id="KW-0472">Membrane</keyword>
<comment type="subcellular location">
    <subcellularLocation>
        <location evidence="1">Membrane</location>
    </subcellularLocation>
</comment>
<keyword evidence="9" id="KW-1185">Reference proteome</keyword>
<keyword evidence="4" id="KW-0460">Magnesium</keyword>
<sequence>MLENRSKEGFKRNLVVDRIRWMLFLSFLKQMEMPFRFINGPSSLPCLFLSDPGGSYSQVLLSSGQVVSWKNEQGEELLFKSSKVSISYVAYVVCGLAIKGPDFRNKSPDELKAIVPYIQVMARSLPLDKHKLVTNLRSMHKEVVAVTGDGTNDAPALHEADIGLVTGIARTEVAKENVDVIILDDNFSTIVNVAKWGRTVYINIQKFVQFHLTVNIVALMINFISACISGSAPLTAVQLLWVNLIMDTLGALALATEPPHNGLMNRSPVGRGVSFITRAMWRNIAGQSIYQMVLMFVFNFAGKQILGLNGLEDATIILNTFIFNTFVGDTKF</sequence>
<evidence type="ECO:0000313" key="9">
    <source>
        <dbReference type="Proteomes" id="UP001237642"/>
    </source>
</evidence>
<evidence type="ECO:0000313" key="8">
    <source>
        <dbReference type="EMBL" id="KAK1390594.1"/>
    </source>
</evidence>
<dbReference type="PANTHER" id="PTHR24093:SF462">
    <property type="entry name" value="CALCIUM-TRANSPORTING ATPASE 11, PLASMA MEMBRANE-TYPE-RELATED"/>
    <property type="match status" value="1"/>
</dbReference>
<evidence type="ECO:0000256" key="3">
    <source>
        <dbReference type="ARBA" id="ARBA00022723"/>
    </source>
</evidence>
<dbReference type="InterPro" id="IPR023298">
    <property type="entry name" value="ATPase_P-typ_TM_dom_sf"/>
</dbReference>
<dbReference type="SUPFAM" id="SSF81665">
    <property type="entry name" value="Calcium ATPase, transmembrane domain M"/>
    <property type="match status" value="1"/>
</dbReference>
<dbReference type="GO" id="GO:0016887">
    <property type="term" value="F:ATP hydrolysis activity"/>
    <property type="evidence" value="ECO:0007669"/>
    <property type="project" value="InterPro"/>
</dbReference>
<dbReference type="InterPro" id="IPR006068">
    <property type="entry name" value="ATPase_P-typ_cation-transptr_C"/>
</dbReference>
<evidence type="ECO:0000256" key="1">
    <source>
        <dbReference type="ARBA" id="ARBA00004370"/>
    </source>
</evidence>
<organism evidence="8 9">
    <name type="scientific">Heracleum sosnowskyi</name>
    <dbReference type="NCBI Taxonomy" id="360622"/>
    <lineage>
        <taxon>Eukaryota</taxon>
        <taxon>Viridiplantae</taxon>
        <taxon>Streptophyta</taxon>
        <taxon>Embryophyta</taxon>
        <taxon>Tracheophyta</taxon>
        <taxon>Spermatophyta</taxon>
        <taxon>Magnoliopsida</taxon>
        <taxon>eudicotyledons</taxon>
        <taxon>Gunneridae</taxon>
        <taxon>Pentapetalae</taxon>
        <taxon>asterids</taxon>
        <taxon>campanulids</taxon>
        <taxon>Apiales</taxon>
        <taxon>Apiaceae</taxon>
        <taxon>Apioideae</taxon>
        <taxon>apioid superclade</taxon>
        <taxon>Tordylieae</taxon>
        <taxon>Tordyliinae</taxon>
        <taxon>Heracleum</taxon>
    </lineage>
</organism>
<accession>A0AAD8IR50</accession>
<dbReference type="PANTHER" id="PTHR24093">
    <property type="entry name" value="CATION TRANSPORTING ATPASE"/>
    <property type="match status" value="1"/>
</dbReference>
<protein>
    <submittedName>
        <fullName evidence="8">Calcium-transporting ATPase</fullName>
    </submittedName>
</protein>
<name>A0AAD8IR50_9APIA</name>
<dbReference type="InterPro" id="IPR001757">
    <property type="entry name" value="P_typ_ATPase"/>
</dbReference>
<keyword evidence="3" id="KW-0479">Metal-binding</keyword>
<dbReference type="GO" id="GO:0005388">
    <property type="term" value="F:P-type calcium transporter activity"/>
    <property type="evidence" value="ECO:0007669"/>
    <property type="project" value="TreeGrafter"/>
</dbReference>
<evidence type="ECO:0000256" key="2">
    <source>
        <dbReference type="ARBA" id="ARBA00022692"/>
    </source>
</evidence>
<dbReference type="NCBIfam" id="TIGR01494">
    <property type="entry name" value="ATPase_P-type"/>
    <property type="match status" value="1"/>
</dbReference>
<evidence type="ECO:0000256" key="5">
    <source>
        <dbReference type="ARBA" id="ARBA00022989"/>
    </source>
</evidence>
<dbReference type="PRINTS" id="PR00119">
    <property type="entry name" value="CATATPASE"/>
</dbReference>
<dbReference type="GO" id="GO:0005524">
    <property type="term" value="F:ATP binding"/>
    <property type="evidence" value="ECO:0007669"/>
    <property type="project" value="InterPro"/>
</dbReference>
<reference evidence="8" key="1">
    <citation type="submission" date="2023-02" db="EMBL/GenBank/DDBJ databases">
        <title>Genome of toxic invasive species Heracleum sosnowskyi carries increased number of genes despite the absence of recent whole-genome duplications.</title>
        <authorList>
            <person name="Schelkunov M."/>
            <person name="Shtratnikova V."/>
            <person name="Makarenko M."/>
            <person name="Klepikova A."/>
            <person name="Omelchenko D."/>
            <person name="Novikova G."/>
            <person name="Obukhova E."/>
            <person name="Bogdanov V."/>
            <person name="Penin A."/>
            <person name="Logacheva M."/>
        </authorList>
    </citation>
    <scope>NUCLEOTIDE SEQUENCE</scope>
    <source>
        <strain evidence="8">Hsosn_3</strain>
        <tissue evidence="8">Leaf</tissue>
    </source>
</reference>
<evidence type="ECO:0000259" key="7">
    <source>
        <dbReference type="Pfam" id="PF00689"/>
    </source>
</evidence>